<comment type="caution">
    <text evidence="5">Lacks conserved residue(s) required for the propagation of feature annotation.</text>
</comment>
<organism evidence="9">
    <name type="scientific">Chaetoceros debilis</name>
    <dbReference type="NCBI Taxonomy" id="122233"/>
    <lineage>
        <taxon>Eukaryota</taxon>
        <taxon>Sar</taxon>
        <taxon>Stramenopiles</taxon>
        <taxon>Ochrophyta</taxon>
        <taxon>Bacillariophyta</taxon>
        <taxon>Coscinodiscophyceae</taxon>
        <taxon>Chaetocerotophycidae</taxon>
        <taxon>Chaetocerotales</taxon>
        <taxon>Chaetocerotaceae</taxon>
        <taxon>Chaetoceros</taxon>
    </lineage>
</organism>
<dbReference type="InterPro" id="IPR023267">
    <property type="entry name" value="RCMT"/>
</dbReference>
<keyword evidence="3 5" id="KW-0949">S-adenosyl-L-methionine</keyword>
<reference evidence="9" key="1">
    <citation type="submission" date="2021-01" db="EMBL/GenBank/DDBJ databases">
        <authorList>
            <person name="Corre E."/>
            <person name="Pelletier E."/>
            <person name="Niang G."/>
            <person name="Scheremetjew M."/>
            <person name="Finn R."/>
            <person name="Kale V."/>
            <person name="Holt S."/>
            <person name="Cochrane G."/>
            <person name="Meng A."/>
            <person name="Brown T."/>
            <person name="Cohen L."/>
        </authorList>
    </citation>
    <scope>NUCLEOTIDE SEQUENCE</scope>
    <source>
        <strain evidence="9">MM31A-1</strain>
    </source>
</reference>
<evidence type="ECO:0000256" key="6">
    <source>
        <dbReference type="SAM" id="MobiDB-lite"/>
    </source>
</evidence>
<evidence type="ECO:0000313" key="9">
    <source>
        <dbReference type="EMBL" id="CAE0463553.1"/>
    </source>
</evidence>
<dbReference type="SUPFAM" id="SSF53335">
    <property type="entry name" value="S-adenosyl-L-methionine-dependent methyltransferases"/>
    <property type="match status" value="1"/>
</dbReference>
<proteinExistence type="inferred from homology"/>
<evidence type="ECO:0000313" key="8">
    <source>
        <dbReference type="EMBL" id="CAE0463552.1"/>
    </source>
</evidence>
<evidence type="ECO:0000256" key="3">
    <source>
        <dbReference type="ARBA" id="ARBA00022691"/>
    </source>
</evidence>
<evidence type="ECO:0000256" key="1">
    <source>
        <dbReference type="ARBA" id="ARBA00022603"/>
    </source>
</evidence>
<keyword evidence="2 5" id="KW-0808">Transferase</keyword>
<sequence>MASNNEGDNDGNDGNDDDINADDGMERLQNLLPLQQHILSRAARLVKPGGRLASLYHTCSLLPKENEHQIENFMGYDEGEVSRWRLDPPKNFVAAFEAGGESYLRLTSAQHGTDGFFAAVLRRNEEN</sequence>
<dbReference type="AlphaFoldDB" id="A0A6S8TNW3"/>
<evidence type="ECO:0000256" key="4">
    <source>
        <dbReference type="ARBA" id="ARBA00022884"/>
    </source>
</evidence>
<dbReference type="GO" id="GO:0001510">
    <property type="term" value="P:RNA methylation"/>
    <property type="evidence" value="ECO:0007669"/>
    <property type="project" value="InterPro"/>
</dbReference>
<keyword evidence="4 5" id="KW-0694">RNA-binding</keyword>
<protein>
    <recommendedName>
        <fullName evidence="7">SAM-dependent MTase RsmB/NOP-type domain-containing protein</fullName>
    </recommendedName>
</protein>
<dbReference type="GO" id="GO:0003723">
    <property type="term" value="F:RNA binding"/>
    <property type="evidence" value="ECO:0007669"/>
    <property type="project" value="UniProtKB-UniRule"/>
</dbReference>
<name>A0A6S8TNW3_9STRA</name>
<dbReference type="PRINTS" id="PR02008">
    <property type="entry name" value="RCMTFAMILY"/>
</dbReference>
<dbReference type="PROSITE" id="PS51686">
    <property type="entry name" value="SAM_MT_RSMB_NOP"/>
    <property type="match status" value="1"/>
</dbReference>
<evidence type="ECO:0000259" key="7">
    <source>
        <dbReference type="PROSITE" id="PS51686"/>
    </source>
</evidence>
<dbReference type="PANTHER" id="PTHR22807">
    <property type="entry name" value="NOP2 YEAST -RELATED NOL1/NOP2/FMU SUN DOMAIN-CONTAINING"/>
    <property type="match status" value="1"/>
</dbReference>
<evidence type="ECO:0000256" key="5">
    <source>
        <dbReference type="PROSITE-ProRule" id="PRU01023"/>
    </source>
</evidence>
<comment type="similarity">
    <text evidence="5">Belongs to the class I-like SAM-binding methyltransferase superfamily. RsmB/NOP family.</text>
</comment>
<dbReference type="Pfam" id="PF01189">
    <property type="entry name" value="Methyltr_RsmB-F"/>
    <property type="match status" value="1"/>
</dbReference>
<feature type="compositionally biased region" description="Acidic residues" evidence="6">
    <location>
        <begin position="7"/>
        <end position="23"/>
    </location>
</feature>
<dbReference type="GO" id="GO:0008173">
    <property type="term" value="F:RNA methyltransferase activity"/>
    <property type="evidence" value="ECO:0007669"/>
    <property type="project" value="InterPro"/>
</dbReference>
<dbReference type="PANTHER" id="PTHR22807:SF53">
    <property type="entry name" value="RIBOSOMAL RNA SMALL SUBUNIT METHYLTRANSFERASE B-RELATED"/>
    <property type="match status" value="1"/>
</dbReference>
<accession>A0A6S8TNW3</accession>
<keyword evidence="1 5" id="KW-0489">Methyltransferase</keyword>
<gene>
    <name evidence="8" type="ORF">CDEB00056_LOCUS8393</name>
    <name evidence="9" type="ORF">CDEB00056_LOCUS8394</name>
</gene>
<feature type="domain" description="SAM-dependent MTase RsmB/NOP-type" evidence="7">
    <location>
        <begin position="1"/>
        <end position="124"/>
    </location>
</feature>
<feature type="active site" description="Nucleophile" evidence="5">
    <location>
        <position position="59"/>
    </location>
</feature>
<dbReference type="InterPro" id="IPR029063">
    <property type="entry name" value="SAM-dependent_MTases_sf"/>
</dbReference>
<dbReference type="Gene3D" id="3.40.50.150">
    <property type="entry name" value="Vaccinia Virus protein VP39"/>
    <property type="match status" value="1"/>
</dbReference>
<dbReference type="EMBL" id="HBIO01010827">
    <property type="protein sequence ID" value="CAE0463553.1"/>
    <property type="molecule type" value="Transcribed_RNA"/>
</dbReference>
<dbReference type="EMBL" id="HBIO01010826">
    <property type="protein sequence ID" value="CAE0463552.1"/>
    <property type="molecule type" value="Transcribed_RNA"/>
</dbReference>
<dbReference type="InterPro" id="IPR049560">
    <property type="entry name" value="MeTrfase_RsmB-F_NOP2_cat"/>
</dbReference>
<evidence type="ECO:0000256" key="2">
    <source>
        <dbReference type="ARBA" id="ARBA00022679"/>
    </source>
</evidence>
<dbReference type="InterPro" id="IPR001678">
    <property type="entry name" value="MeTrfase_RsmB-F_NOP2_dom"/>
</dbReference>
<feature type="region of interest" description="Disordered" evidence="6">
    <location>
        <begin position="1"/>
        <end position="23"/>
    </location>
</feature>